<name>A0A7G9Z394_9EURY</name>
<evidence type="ECO:0000313" key="1">
    <source>
        <dbReference type="EMBL" id="QNO54728.1"/>
    </source>
</evidence>
<gene>
    <name evidence="1" type="ORF">PDBAIGND_00034</name>
</gene>
<proteinExistence type="predicted"/>
<dbReference type="EMBL" id="MT631590">
    <property type="protein sequence ID" value="QNO54728.1"/>
    <property type="molecule type" value="Genomic_DNA"/>
</dbReference>
<accession>A0A7G9Z394</accession>
<organism evidence="1">
    <name type="scientific">Candidatus Methanophaga sp. ANME-1 ERB7</name>
    <dbReference type="NCBI Taxonomy" id="2759913"/>
    <lineage>
        <taxon>Archaea</taxon>
        <taxon>Methanobacteriati</taxon>
        <taxon>Methanobacteriota</taxon>
        <taxon>Stenosarchaea group</taxon>
        <taxon>Methanomicrobia</taxon>
        <taxon>Candidatus Methanophagales</taxon>
        <taxon>Candidatus Methanophagaceae</taxon>
        <taxon>Candidatus Methanophaga</taxon>
    </lineage>
</organism>
<protein>
    <submittedName>
        <fullName evidence="1">Uncharacterized protein</fullName>
    </submittedName>
</protein>
<sequence>MIKVEKKNQQEFTVKVEEKEYNVSLDDEYWQNLTGGKIAKEELIKKSFEFLLEREPKESILSRFNLRIINQYFPEFEEEIRTSRSA</sequence>
<dbReference type="AlphaFoldDB" id="A0A7G9Z394"/>
<reference evidence="1" key="1">
    <citation type="submission" date="2020-06" db="EMBL/GenBank/DDBJ databases">
        <title>Unique genomic features of the anaerobic methanotrophic archaea.</title>
        <authorList>
            <person name="Chadwick G.L."/>
            <person name="Skennerton C.T."/>
            <person name="Laso-Perez R."/>
            <person name="Leu A.O."/>
            <person name="Speth D.R."/>
            <person name="Yu H."/>
            <person name="Morgan-Lang C."/>
            <person name="Hatzenpichler R."/>
            <person name="Goudeau D."/>
            <person name="Malmstrom R."/>
            <person name="Brazelton W.J."/>
            <person name="Woyke T."/>
            <person name="Hallam S.J."/>
            <person name="Tyson G.W."/>
            <person name="Wegener G."/>
            <person name="Boetius A."/>
            <person name="Orphan V."/>
        </authorList>
    </citation>
    <scope>NUCLEOTIDE SEQUENCE</scope>
</reference>